<reference evidence="2 3" key="1">
    <citation type="submission" date="2017-08" db="EMBL/GenBank/DDBJ databases">
        <title>Infants hospitalized years apart are colonized by the same room-sourced microbial strains.</title>
        <authorList>
            <person name="Brooks B."/>
            <person name="Olm M.R."/>
            <person name="Firek B.A."/>
            <person name="Baker R."/>
            <person name="Thomas B.C."/>
            <person name="Morowitz M.J."/>
            <person name="Banfield J.F."/>
        </authorList>
    </citation>
    <scope>NUCLEOTIDE SEQUENCE [LARGE SCALE GENOMIC DNA]</scope>
    <source>
        <strain evidence="2">S2_005_001_R1_22</strain>
    </source>
</reference>
<dbReference type="PANTHER" id="PTHR22617">
    <property type="entry name" value="CHEMOTAXIS SENSOR HISTIDINE KINASE-RELATED"/>
    <property type="match status" value="1"/>
</dbReference>
<dbReference type="SUPFAM" id="SSF50341">
    <property type="entry name" value="CheW-like"/>
    <property type="match status" value="1"/>
</dbReference>
<evidence type="ECO:0000259" key="1">
    <source>
        <dbReference type="PROSITE" id="PS50851"/>
    </source>
</evidence>
<proteinExistence type="predicted"/>
<dbReference type="InterPro" id="IPR002545">
    <property type="entry name" value="CheW-lke_dom"/>
</dbReference>
<dbReference type="Gene3D" id="2.30.30.40">
    <property type="entry name" value="SH3 Domains"/>
    <property type="match status" value="1"/>
</dbReference>
<organism evidence="2 3">
    <name type="scientific">Sphingomonas taxi</name>
    <dbReference type="NCBI Taxonomy" id="1549858"/>
    <lineage>
        <taxon>Bacteria</taxon>
        <taxon>Pseudomonadati</taxon>
        <taxon>Pseudomonadota</taxon>
        <taxon>Alphaproteobacteria</taxon>
        <taxon>Sphingomonadales</taxon>
        <taxon>Sphingomonadaceae</taxon>
        <taxon>Sphingomonas</taxon>
    </lineage>
</organism>
<feature type="domain" description="CheW-like" evidence="1">
    <location>
        <begin position="24"/>
        <end position="168"/>
    </location>
</feature>
<dbReference type="AlphaFoldDB" id="A0A2W5NZ45"/>
<gene>
    <name evidence="2" type="ORF">DI544_13580</name>
</gene>
<evidence type="ECO:0000313" key="2">
    <source>
        <dbReference type="EMBL" id="PZQ58716.1"/>
    </source>
</evidence>
<dbReference type="GO" id="GO:0006935">
    <property type="term" value="P:chemotaxis"/>
    <property type="evidence" value="ECO:0007669"/>
    <property type="project" value="InterPro"/>
</dbReference>
<dbReference type="Proteomes" id="UP000249229">
    <property type="component" value="Unassembled WGS sequence"/>
</dbReference>
<dbReference type="PANTHER" id="PTHR22617:SF23">
    <property type="entry name" value="CHEMOTAXIS PROTEIN CHEW"/>
    <property type="match status" value="1"/>
</dbReference>
<dbReference type="Pfam" id="PF01584">
    <property type="entry name" value="CheW"/>
    <property type="match status" value="1"/>
</dbReference>
<comment type="caution">
    <text evidence="2">The sequence shown here is derived from an EMBL/GenBank/DDBJ whole genome shotgun (WGS) entry which is preliminary data.</text>
</comment>
<dbReference type="InterPro" id="IPR039315">
    <property type="entry name" value="CheW"/>
</dbReference>
<dbReference type="InterPro" id="IPR036061">
    <property type="entry name" value="CheW-like_dom_sf"/>
</dbReference>
<dbReference type="GO" id="GO:0007165">
    <property type="term" value="P:signal transduction"/>
    <property type="evidence" value="ECO:0007669"/>
    <property type="project" value="InterPro"/>
</dbReference>
<protein>
    <submittedName>
        <fullName evidence="2">Chemotaxis protein CheW</fullName>
    </submittedName>
</protein>
<dbReference type="Gene3D" id="2.40.50.180">
    <property type="entry name" value="CheA-289, Domain 4"/>
    <property type="match status" value="1"/>
</dbReference>
<name>A0A2W5NZ45_9SPHN</name>
<sequence length="173" mass="18906">MRRHFVQPDDQAHVADVPWSEAGAVEVLTFDMGGQTFALEAALVREILDPLPEIRVPGAPGLVPSVVNFRGRIVPVADLRLAFGMVASVAGADSRIIVIELDLDEEPTLLGLKTDRVHEVTTLFADTSEPPPVIGLKWRRDFVRTLVRQHNDVVVLPDLNNIFATPLAGTMTV</sequence>
<dbReference type="GO" id="GO:0005829">
    <property type="term" value="C:cytosol"/>
    <property type="evidence" value="ECO:0007669"/>
    <property type="project" value="TreeGrafter"/>
</dbReference>
<dbReference type="EMBL" id="QFQI01000014">
    <property type="protein sequence ID" value="PZQ58716.1"/>
    <property type="molecule type" value="Genomic_DNA"/>
</dbReference>
<accession>A0A2W5NZ45</accession>
<evidence type="ECO:0000313" key="3">
    <source>
        <dbReference type="Proteomes" id="UP000249229"/>
    </source>
</evidence>
<dbReference type="SMART" id="SM00260">
    <property type="entry name" value="CheW"/>
    <property type="match status" value="1"/>
</dbReference>
<dbReference type="PROSITE" id="PS50851">
    <property type="entry name" value="CHEW"/>
    <property type="match status" value="1"/>
</dbReference>